<gene>
    <name evidence="1" type="ORF">EJ08DRAFT_501239</name>
</gene>
<proteinExistence type="predicted"/>
<name>A0A9P4NXQ0_9PEZI</name>
<protein>
    <submittedName>
        <fullName evidence="1">Uncharacterized protein</fullName>
    </submittedName>
</protein>
<reference evidence="1" key="1">
    <citation type="journal article" date="2020" name="Stud. Mycol.">
        <title>101 Dothideomycetes genomes: a test case for predicting lifestyles and emergence of pathogens.</title>
        <authorList>
            <person name="Haridas S."/>
            <person name="Albert R."/>
            <person name="Binder M."/>
            <person name="Bloem J."/>
            <person name="Labutti K."/>
            <person name="Salamov A."/>
            <person name="Andreopoulos B."/>
            <person name="Baker S."/>
            <person name="Barry K."/>
            <person name="Bills G."/>
            <person name="Bluhm B."/>
            <person name="Cannon C."/>
            <person name="Castanera R."/>
            <person name="Culley D."/>
            <person name="Daum C."/>
            <person name="Ezra D."/>
            <person name="Gonzalez J."/>
            <person name="Henrissat B."/>
            <person name="Kuo A."/>
            <person name="Liang C."/>
            <person name="Lipzen A."/>
            <person name="Lutzoni F."/>
            <person name="Magnuson J."/>
            <person name="Mondo S."/>
            <person name="Nolan M."/>
            <person name="Ohm R."/>
            <person name="Pangilinan J."/>
            <person name="Park H.-J."/>
            <person name="Ramirez L."/>
            <person name="Alfaro M."/>
            <person name="Sun H."/>
            <person name="Tritt A."/>
            <person name="Yoshinaga Y."/>
            <person name="Zwiers L.-H."/>
            <person name="Turgeon B."/>
            <person name="Goodwin S."/>
            <person name="Spatafora J."/>
            <person name="Crous P."/>
            <person name="Grigoriev I."/>
        </authorList>
    </citation>
    <scope>NUCLEOTIDE SEQUENCE</scope>
    <source>
        <strain evidence="1">CBS 130266</strain>
    </source>
</reference>
<evidence type="ECO:0000313" key="2">
    <source>
        <dbReference type="Proteomes" id="UP000800235"/>
    </source>
</evidence>
<dbReference type="AlphaFoldDB" id="A0A9P4NXQ0"/>
<accession>A0A9P4NXQ0</accession>
<sequence length="166" mass="18972">MQLRSSIVLPFFHQLSRTELLVSPCVSARGTLQTKISRTSHPRTDPIFHGRFVCSTRLSESGVSSMHYSANLPEPDKHMPKMVRWLMHMQPYCRPRIKSSTINHVSRCLGYAGGYSCRSYSTYDCYFRGLLSRIRDLRLTLHFCTGEILSGCVVCLVLRCHVFALL</sequence>
<keyword evidence="2" id="KW-1185">Reference proteome</keyword>
<evidence type="ECO:0000313" key="1">
    <source>
        <dbReference type="EMBL" id="KAF2434335.1"/>
    </source>
</evidence>
<dbReference type="Proteomes" id="UP000800235">
    <property type="component" value="Unassembled WGS sequence"/>
</dbReference>
<organism evidence="1 2">
    <name type="scientific">Tothia fuscella</name>
    <dbReference type="NCBI Taxonomy" id="1048955"/>
    <lineage>
        <taxon>Eukaryota</taxon>
        <taxon>Fungi</taxon>
        <taxon>Dikarya</taxon>
        <taxon>Ascomycota</taxon>
        <taxon>Pezizomycotina</taxon>
        <taxon>Dothideomycetes</taxon>
        <taxon>Pleosporomycetidae</taxon>
        <taxon>Venturiales</taxon>
        <taxon>Cylindrosympodiaceae</taxon>
        <taxon>Tothia</taxon>
    </lineage>
</organism>
<comment type="caution">
    <text evidence="1">The sequence shown here is derived from an EMBL/GenBank/DDBJ whole genome shotgun (WGS) entry which is preliminary data.</text>
</comment>
<dbReference type="EMBL" id="MU007017">
    <property type="protein sequence ID" value="KAF2434335.1"/>
    <property type="molecule type" value="Genomic_DNA"/>
</dbReference>